<dbReference type="Pfam" id="PF10686">
    <property type="entry name" value="YAcAr"/>
    <property type="match status" value="1"/>
</dbReference>
<protein>
    <submittedName>
        <fullName evidence="2">DUF2493 domain-containing protein</fullName>
    </submittedName>
</protein>
<evidence type="ECO:0000259" key="1">
    <source>
        <dbReference type="Pfam" id="PF10686"/>
    </source>
</evidence>
<name>A0A975L722_9ACTN</name>
<dbReference type="Proteomes" id="UP000682416">
    <property type="component" value="Chromosome"/>
</dbReference>
<gene>
    <name evidence="2" type="ORF">KGD82_16635</name>
</gene>
<proteinExistence type="predicted"/>
<dbReference type="KEGG" id="nec:KGD82_16635"/>
<organism evidence="2 3">
    <name type="scientific">Nocardiopsis eucommiae</name>
    <dbReference type="NCBI Taxonomy" id="2831970"/>
    <lineage>
        <taxon>Bacteria</taxon>
        <taxon>Bacillati</taxon>
        <taxon>Actinomycetota</taxon>
        <taxon>Actinomycetes</taxon>
        <taxon>Streptosporangiales</taxon>
        <taxon>Nocardiopsidaceae</taxon>
        <taxon>Nocardiopsis</taxon>
    </lineage>
</organism>
<sequence length="116" mass="12273">MRIIVTGGRHYTDREVVAWELLAIAVQFGPGEHITLVHGDASGADRLAASVAARAGWTTEAHPARWKTEGRAAGPFRNQRMADAGADLCIAFPGGQGTADMVRRAKTAGIPVRLVA</sequence>
<dbReference type="SUPFAM" id="SSF102405">
    <property type="entry name" value="MCP/YpsA-like"/>
    <property type="match status" value="1"/>
</dbReference>
<dbReference type="InterPro" id="IPR019627">
    <property type="entry name" value="YAcAr"/>
</dbReference>
<evidence type="ECO:0000313" key="3">
    <source>
        <dbReference type="Proteomes" id="UP000682416"/>
    </source>
</evidence>
<dbReference type="EMBL" id="CP074402">
    <property type="protein sequence ID" value="QVJ00386.1"/>
    <property type="molecule type" value="Genomic_DNA"/>
</dbReference>
<evidence type="ECO:0000313" key="2">
    <source>
        <dbReference type="EMBL" id="QVJ00386.1"/>
    </source>
</evidence>
<dbReference type="AlphaFoldDB" id="A0A975L722"/>
<reference evidence="2" key="1">
    <citation type="submission" date="2021-05" db="EMBL/GenBank/DDBJ databases">
        <authorList>
            <person name="Kaiqin L."/>
            <person name="Jian G."/>
        </authorList>
    </citation>
    <scope>NUCLEOTIDE SEQUENCE</scope>
    <source>
        <strain evidence="2">HDS5</strain>
    </source>
</reference>
<feature type="domain" description="YspA cpYpsA-related SLOG" evidence="1">
    <location>
        <begin position="1"/>
        <end position="67"/>
    </location>
</feature>
<keyword evidence="3" id="KW-1185">Reference proteome</keyword>
<accession>A0A975L722</accession>